<reference evidence="2 3" key="1">
    <citation type="journal article" date="2023" name="Microbiol. Resour. Announc.">
        <title>Complete Genome Sequence of Imperialibacter roseus strain P4T.</title>
        <authorList>
            <person name="Tizabi D.R."/>
            <person name="Bachvaroff T."/>
            <person name="Hill R.T."/>
        </authorList>
    </citation>
    <scope>NUCLEOTIDE SEQUENCE [LARGE SCALE GENOMIC DNA]</scope>
    <source>
        <strain evidence="2 3">P4T</strain>
    </source>
</reference>
<dbReference type="EMBL" id="CP136051">
    <property type="protein sequence ID" value="WOK06655.1"/>
    <property type="molecule type" value="Genomic_DNA"/>
</dbReference>
<evidence type="ECO:0000313" key="3">
    <source>
        <dbReference type="Proteomes" id="UP001302349"/>
    </source>
</evidence>
<feature type="domain" description="ISXO2-like transposase" evidence="1">
    <location>
        <begin position="131"/>
        <end position="286"/>
    </location>
</feature>
<name>A0ABZ0IRQ5_9BACT</name>
<dbReference type="InterPro" id="IPR053164">
    <property type="entry name" value="IS1016-like_transposase"/>
</dbReference>
<accession>A0ABZ0IRQ5</accession>
<dbReference type="Pfam" id="PF12760">
    <property type="entry name" value="Zn_ribbon_IS1595"/>
    <property type="match status" value="1"/>
</dbReference>
<sequence length="317" mass="37230">MNFNRAKFDNFYQFAQYFSSDQKCRIYLELLRWKGKPVCPHCGSDEHYKFKDRKTYKCKACTRKYNATIGTILENTKIPLNKWFWAIYIATSHKKGISSCQLARDIDVTQKTSWFILHRIREMLKSNAPEMLEGTVEVDETYVGGKEKNKHQSVRGRARRDNMIIQGRSTETKTVVLGLAQRDGNVVCRVIPAAQKKHIYPVIEKHVKQGSIMVTDSYKAYIHLPKIGYKHESVDHHIREYVRDEFHTNTVEGFWSHLKRGIIGIYHFVSPQHLDSYCSEYSFRYNTRNLGETDRFNDAVSRVEGKRLRYTDLIKKN</sequence>
<keyword evidence="3" id="KW-1185">Reference proteome</keyword>
<dbReference type="Pfam" id="PF12762">
    <property type="entry name" value="DDE_Tnp_IS1595"/>
    <property type="match status" value="1"/>
</dbReference>
<evidence type="ECO:0000259" key="1">
    <source>
        <dbReference type="SMART" id="SM01126"/>
    </source>
</evidence>
<proteinExistence type="predicted"/>
<dbReference type="NCBIfam" id="NF033547">
    <property type="entry name" value="transpos_IS1595"/>
    <property type="match status" value="1"/>
</dbReference>
<dbReference type="Proteomes" id="UP001302349">
    <property type="component" value="Chromosome"/>
</dbReference>
<protein>
    <submittedName>
        <fullName evidence="2">IS1595 family transposase</fullName>
    </submittedName>
</protein>
<dbReference type="InterPro" id="IPR024445">
    <property type="entry name" value="Tnp_ISXO2-like"/>
</dbReference>
<evidence type="ECO:0000313" key="2">
    <source>
        <dbReference type="EMBL" id="WOK06655.1"/>
    </source>
</evidence>
<gene>
    <name evidence="2" type="ORF">RT717_26635</name>
</gene>
<dbReference type="PANTHER" id="PTHR47163">
    <property type="entry name" value="DDE_TNP_IS1595 DOMAIN-CONTAINING PROTEIN"/>
    <property type="match status" value="1"/>
</dbReference>
<dbReference type="SMART" id="SM01126">
    <property type="entry name" value="DDE_Tnp_IS1595"/>
    <property type="match status" value="1"/>
</dbReference>
<organism evidence="2 3">
    <name type="scientific">Imperialibacter roseus</name>
    <dbReference type="NCBI Taxonomy" id="1324217"/>
    <lineage>
        <taxon>Bacteria</taxon>
        <taxon>Pseudomonadati</taxon>
        <taxon>Bacteroidota</taxon>
        <taxon>Cytophagia</taxon>
        <taxon>Cytophagales</taxon>
        <taxon>Flammeovirgaceae</taxon>
        <taxon>Imperialibacter</taxon>
    </lineage>
</organism>
<dbReference type="InterPro" id="IPR024442">
    <property type="entry name" value="Transposase_Zn_ribbon"/>
</dbReference>
<dbReference type="RefSeq" id="WP_317489364.1">
    <property type="nucleotide sequence ID" value="NZ_CP136051.1"/>
</dbReference>
<dbReference type="PANTHER" id="PTHR47163:SF2">
    <property type="entry name" value="SI:DKEY-17M8.2"/>
    <property type="match status" value="1"/>
</dbReference>